<dbReference type="EMBL" id="UINC01042285">
    <property type="protein sequence ID" value="SVB44704.1"/>
    <property type="molecule type" value="Genomic_DNA"/>
</dbReference>
<dbReference type="Gene3D" id="3.90.550.10">
    <property type="entry name" value="Spore Coat Polysaccharide Biosynthesis Protein SpsA, Chain A"/>
    <property type="match status" value="1"/>
</dbReference>
<name>A0A382E3J8_9ZZZZ</name>
<evidence type="ECO:0000313" key="1">
    <source>
        <dbReference type="EMBL" id="SVB44704.1"/>
    </source>
</evidence>
<reference evidence="1" key="1">
    <citation type="submission" date="2018-05" db="EMBL/GenBank/DDBJ databases">
        <authorList>
            <person name="Lanie J.A."/>
            <person name="Ng W.-L."/>
            <person name="Kazmierczak K.M."/>
            <person name="Andrzejewski T.M."/>
            <person name="Davidsen T.M."/>
            <person name="Wayne K.J."/>
            <person name="Tettelin H."/>
            <person name="Glass J.I."/>
            <person name="Rusch D."/>
            <person name="Podicherti R."/>
            <person name="Tsui H.-C.T."/>
            <person name="Winkler M.E."/>
        </authorList>
    </citation>
    <scope>NUCLEOTIDE SEQUENCE</scope>
</reference>
<dbReference type="InterPro" id="IPR029044">
    <property type="entry name" value="Nucleotide-diphossugar_trans"/>
</dbReference>
<dbReference type="AlphaFoldDB" id="A0A382E3J8"/>
<accession>A0A382E3J8</accession>
<gene>
    <name evidence="1" type="ORF">METZ01_LOCUS197558</name>
</gene>
<organism evidence="1">
    <name type="scientific">marine metagenome</name>
    <dbReference type="NCBI Taxonomy" id="408172"/>
    <lineage>
        <taxon>unclassified sequences</taxon>
        <taxon>metagenomes</taxon>
        <taxon>ecological metagenomes</taxon>
    </lineage>
</organism>
<sequence length="214" mass="24886">MNDNNPDMKVFWNCRKEPPDSIKNNFDYEMFPNEGLEWGGYQQIYEKFDFEDEDIIFFTHDDIVIKNWDFVNLCIEQVGEKFDVIGNGQNWGFGLDPDAIITPGNTNEYRPYASIKTWKEVAVNKDFFDRPMNCMTIRGSFLCTTGKALEELNGFEWISDPYDGKNPDIQWGNIMVNLNGYKFTKIFGGDRIAYMSKHLNESEFILELARGGVK</sequence>
<evidence type="ECO:0008006" key="2">
    <source>
        <dbReference type="Google" id="ProtNLM"/>
    </source>
</evidence>
<proteinExistence type="predicted"/>
<protein>
    <recommendedName>
        <fullName evidence="2">DUF5672 domain-containing protein</fullName>
    </recommendedName>
</protein>